<dbReference type="FunFam" id="2.40.50.140:FF:000055">
    <property type="entry name" value="Cold shock domain containing E1, RNA-binding"/>
    <property type="match status" value="1"/>
</dbReference>
<evidence type="ECO:0000256" key="1">
    <source>
        <dbReference type="ARBA" id="ARBA00004496"/>
    </source>
</evidence>
<protein>
    <recommendedName>
        <fullName evidence="7">CSD domain-containing protein</fullName>
    </recommendedName>
</protein>
<keyword evidence="2" id="KW-0963">Cytoplasm</keyword>
<dbReference type="InterPro" id="IPR002059">
    <property type="entry name" value="CSP_DNA-bd"/>
</dbReference>
<evidence type="ECO:0000256" key="5">
    <source>
        <dbReference type="ARBA" id="ARBA00044751"/>
    </source>
</evidence>
<dbReference type="InterPro" id="IPR019844">
    <property type="entry name" value="CSD_CS"/>
</dbReference>
<proteinExistence type="inferred from homology"/>
<dbReference type="Gene3D" id="2.40.50.140">
    <property type="entry name" value="Nucleic acid-binding proteins"/>
    <property type="match status" value="6"/>
</dbReference>
<dbReference type="InterPro" id="IPR012340">
    <property type="entry name" value="NA-bd_OB-fold"/>
</dbReference>
<feature type="domain" description="CSD" evidence="7">
    <location>
        <begin position="396"/>
        <end position="464"/>
    </location>
</feature>
<dbReference type="STRING" id="34690.A0A182TYS4"/>
<evidence type="ECO:0000259" key="7">
    <source>
        <dbReference type="PROSITE" id="PS51857"/>
    </source>
</evidence>
<dbReference type="SUPFAM" id="SSF50249">
    <property type="entry name" value="Nucleic acid-binding proteins"/>
    <property type="match status" value="5"/>
</dbReference>
<reference evidence="8" key="2">
    <citation type="submission" date="2020-05" db="UniProtKB">
        <authorList>
            <consortium name="EnsemblMetazoa"/>
        </authorList>
    </citation>
    <scope>IDENTIFICATION</scope>
    <source>
        <strain evidence="8">CM1001059</strain>
    </source>
</reference>
<dbReference type="EnsemblMetazoa" id="AMEC010771-RA">
    <property type="protein sequence ID" value="AMEC010771-PA"/>
    <property type="gene ID" value="AMEC010771"/>
</dbReference>
<organism evidence="8 9">
    <name type="scientific">Anopheles melas</name>
    <dbReference type="NCBI Taxonomy" id="34690"/>
    <lineage>
        <taxon>Eukaryota</taxon>
        <taxon>Metazoa</taxon>
        <taxon>Ecdysozoa</taxon>
        <taxon>Arthropoda</taxon>
        <taxon>Hexapoda</taxon>
        <taxon>Insecta</taxon>
        <taxon>Pterygota</taxon>
        <taxon>Neoptera</taxon>
        <taxon>Endopterygota</taxon>
        <taxon>Diptera</taxon>
        <taxon>Nematocera</taxon>
        <taxon>Culicoidea</taxon>
        <taxon>Culicidae</taxon>
        <taxon>Anophelinae</taxon>
        <taxon>Anopheles</taxon>
    </lineage>
</organism>
<dbReference type="CDD" id="cd04458">
    <property type="entry name" value="CSP_CDS"/>
    <property type="match status" value="3"/>
</dbReference>
<evidence type="ECO:0000313" key="9">
    <source>
        <dbReference type="Proteomes" id="UP000075902"/>
    </source>
</evidence>
<evidence type="ECO:0000256" key="3">
    <source>
        <dbReference type="ARBA" id="ARBA00022737"/>
    </source>
</evidence>
<evidence type="ECO:0000313" key="8">
    <source>
        <dbReference type="EnsemblMetazoa" id="AMEC010771-PA"/>
    </source>
</evidence>
<keyword evidence="3" id="KW-0677">Repeat</keyword>
<dbReference type="SMART" id="SM00357">
    <property type="entry name" value="CSP"/>
    <property type="match status" value="5"/>
</dbReference>
<dbReference type="GO" id="GO:0005737">
    <property type="term" value="C:cytoplasm"/>
    <property type="evidence" value="ECO:0007669"/>
    <property type="project" value="UniProtKB-SubCell"/>
</dbReference>
<reference evidence="9" key="1">
    <citation type="submission" date="2014-01" db="EMBL/GenBank/DDBJ databases">
        <title>The Genome Sequence of Anopheles melas CM1001059_A (V2).</title>
        <authorList>
            <consortium name="The Broad Institute Genomics Platform"/>
            <person name="Neafsey D.E."/>
            <person name="Besansky N."/>
            <person name="Howell P."/>
            <person name="Walton C."/>
            <person name="Young S.K."/>
            <person name="Zeng Q."/>
            <person name="Gargeya S."/>
            <person name="Fitzgerald M."/>
            <person name="Haas B."/>
            <person name="Abouelleil A."/>
            <person name="Allen A.W."/>
            <person name="Alvarado L."/>
            <person name="Arachchi H.M."/>
            <person name="Berlin A.M."/>
            <person name="Chapman S.B."/>
            <person name="Gainer-Dewar J."/>
            <person name="Goldberg J."/>
            <person name="Griggs A."/>
            <person name="Gujja S."/>
            <person name="Hansen M."/>
            <person name="Howarth C."/>
            <person name="Imamovic A."/>
            <person name="Ireland A."/>
            <person name="Larimer J."/>
            <person name="McCowan C."/>
            <person name="Murphy C."/>
            <person name="Pearson M."/>
            <person name="Poon T.W."/>
            <person name="Priest M."/>
            <person name="Roberts A."/>
            <person name="Saif S."/>
            <person name="Shea T."/>
            <person name="Sisk P."/>
            <person name="Sykes S."/>
            <person name="Wortman J."/>
            <person name="Nusbaum C."/>
            <person name="Birren B."/>
        </authorList>
    </citation>
    <scope>NUCLEOTIDE SEQUENCE [LARGE SCALE GENOMIC DNA]</scope>
    <source>
        <strain evidence="9">CM1001059</strain>
    </source>
</reference>
<evidence type="ECO:0000256" key="2">
    <source>
        <dbReference type="ARBA" id="ARBA00022490"/>
    </source>
</evidence>
<evidence type="ECO:0000256" key="6">
    <source>
        <dbReference type="SAM" id="MobiDB-lite"/>
    </source>
</evidence>
<dbReference type="InterPro" id="IPR011129">
    <property type="entry name" value="CSD"/>
</dbReference>
<dbReference type="GO" id="GO:1905172">
    <property type="term" value="F:RISC complex binding"/>
    <property type="evidence" value="ECO:0007669"/>
    <property type="project" value="UniProtKB-ARBA"/>
</dbReference>
<sequence length="730" mass="81054">MAAPNQGVFGGGDAMSVMGNTGTTGTIGVFNANAMMSVPNNMNSANNSYSSGQNTNGVDASQGTRETGIIEKLLHSYGFIQCCERQARLFFHFSQFGGNIEHLKIGDPVEFEMTYDRRTGKPIASQVTKIAPEVVLSEERVTGTVTTELKCDSAPSGGNTSSSTSSDTTTGRISYENRGECFFLPYTKDDVEGNVSLRSGDKVSFQIATNQRGNLGACHIRLENPAHPVKYRGVVCSMKDTFGFIERADVVKEIFFHFSEADNTIELRPGDDVEFIIQTRNGKEVACNIARLPPGSVIFEDVDTTIYKGQVLKPLDRNNPARQQTNDPLPGRIRYRAADHSEVEVPFGDKDQKGDYTLRHGDWVQFLLATDRRDQLQRATSISLLDETFQVSGEKREQGVVASLKEGFGFLRCVERSVRLFFHFTEVLDTSREICVDDEVEFTVIQDPGSSFANNRQSAIRIKHLPIGTVKFETLIESNVEGVVSREAPKSPIKSQERTEGGVITYGQGPNKKTIMYFLKDCDKPPRENFGFIETVEHDQEVFFHFSNFVGNSNTLELGHEVEYTLSTRNAINAGNCIPAENVKVLPKGTIQQPKVLPSSFNGSVLRPLRCINPEQVEYSGLVQVKNEHGDTLSTHEFGITSLKNHRDLLQKDDVVTFKIDELNRAMEIAPVRTKKQAKVDSIKGQFGFLDFEVDEGKKLFFHMSDVQGNVNLYLGDTVEFSIVTNQASV</sequence>
<feature type="domain" description="CSD" evidence="7">
    <location>
        <begin position="516"/>
        <end position="585"/>
    </location>
</feature>
<feature type="region of interest" description="Disordered" evidence="6">
    <location>
        <begin position="147"/>
        <end position="172"/>
    </location>
</feature>
<dbReference type="InterPro" id="IPR056400">
    <property type="entry name" value="CSDE1"/>
</dbReference>
<dbReference type="Pfam" id="PF23456">
    <property type="entry name" value="CSDE1"/>
    <property type="match status" value="2"/>
</dbReference>
<dbReference type="Proteomes" id="UP000075902">
    <property type="component" value="Unassembled WGS sequence"/>
</dbReference>
<dbReference type="Pfam" id="PF00313">
    <property type="entry name" value="CSD"/>
    <property type="match status" value="4"/>
</dbReference>
<dbReference type="PANTHER" id="PTHR12913:SF1">
    <property type="entry name" value="COLD SHOCK DOMAIN-CONTAINING PROTEIN E1"/>
    <property type="match status" value="1"/>
</dbReference>
<comment type="subcellular location">
    <subcellularLocation>
        <location evidence="1">Cytoplasm</location>
    </subcellularLocation>
</comment>
<feature type="domain" description="CSD" evidence="7">
    <location>
        <begin position="230"/>
        <end position="291"/>
    </location>
</feature>
<keyword evidence="4" id="KW-0694">RNA-binding</keyword>
<keyword evidence="9" id="KW-1185">Reference proteome</keyword>
<comment type="similarity">
    <text evidence="5">Belongs to the UNR family.</text>
</comment>
<feature type="domain" description="CSD" evidence="7">
    <location>
        <begin position="65"/>
        <end position="129"/>
    </location>
</feature>
<dbReference type="GO" id="GO:0003723">
    <property type="term" value="F:RNA binding"/>
    <property type="evidence" value="ECO:0007669"/>
    <property type="project" value="UniProtKB-KW"/>
</dbReference>
<dbReference type="PROSITE" id="PS00352">
    <property type="entry name" value="CSD_1"/>
    <property type="match status" value="3"/>
</dbReference>
<accession>A0A182TYS4</accession>
<evidence type="ECO:0000256" key="4">
    <source>
        <dbReference type="ARBA" id="ARBA00022884"/>
    </source>
</evidence>
<dbReference type="VEuPathDB" id="VectorBase:AMEC010771"/>
<feature type="compositionally biased region" description="Low complexity" evidence="6">
    <location>
        <begin position="160"/>
        <end position="170"/>
    </location>
</feature>
<dbReference type="PANTHER" id="PTHR12913">
    <property type="entry name" value="UNR PROTEIN N-RAS UPSTREAM GENE PROTEIN"/>
    <property type="match status" value="1"/>
</dbReference>
<dbReference type="AlphaFoldDB" id="A0A182TYS4"/>
<dbReference type="PROSITE" id="PS51857">
    <property type="entry name" value="CSD_2"/>
    <property type="match status" value="4"/>
</dbReference>
<name>A0A182TYS4_9DIPT</name>